<dbReference type="NCBIfam" id="TIGR00079">
    <property type="entry name" value="pept_deformyl"/>
    <property type="match status" value="1"/>
</dbReference>
<dbReference type="GO" id="GO:0046872">
    <property type="term" value="F:metal ion binding"/>
    <property type="evidence" value="ECO:0007669"/>
    <property type="project" value="UniProtKB-KW"/>
</dbReference>
<name>A0A6A8M4U5_9FIRM</name>
<gene>
    <name evidence="3 4" type="primary">def</name>
    <name evidence="4" type="ORF">FYJ66_01835</name>
</gene>
<dbReference type="NCBIfam" id="NF001159">
    <property type="entry name" value="PRK00150.1-3"/>
    <property type="match status" value="1"/>
</dbReference>
<dbReference type="EC" id="3.5.1.88" evidence="3"/>
<proteinExistence type="inferred from homology"/>
<feature type="active site" evidence="3">
    <location>
        <position position="135"/>
    </location>
</feature>
<keyword evidence="2 3" id="KW-0408">Iron</keyword>
<dbReference type="InterPro" id="IPR023635">
    <property type="entry name" value="Peptide_deformylase"/>
</dbReference>
<dbReference type="AlphaFoldDB" id="A0A6A8M4U5"/>
<dbReference type="RefSeq" id="WP_154571799.1">
    <property type="nucleotide sequence ID" value="NZ_JAQDDW010000012.1"/>
</dbReference>
<dbReference type="PRINTS" id="PR01576">
    <property type="entry name" value="PDEFORMYLASE"/>
</dbReference>
<dbReference type="GO" id="GO:0042586">
    <property type="term" value="F:peptide deformylase activity"/>
    <property type="evidence" value="ECO:0007669"/>
    <property type="project" value="UniProtKB-UniRule"/>
</dbReference>
<reference evidence="4" key="1">
    <citation type="submission" date="2019-09" db="EMBL/GenBank/DDBJ databases">
        <title>In-depth cultivation of the pig gut microbiome towards novel bacterial diversity and tailored functional studies.</title>
        <authorList>
            <person name="Wylensek D."/>
            <person name="Hitch T.C.A."/>
            <person name="Clavel T."/>
        </authorList>
    </citation>
    <scope>NUCLEOTIDE SEQUENCE</scope>
    <source>
        <strain evidence="4">RF-744-FAT-WT-3</strain>
    </source>
</reference>
<dbReference type="CDD" id="cd00487">
    <property type="entry name" value="Pep_deformylase"/>
    <property type="match status" value="1"/>
</dbReference>
<dbReference type="PANTHER" id="PTHR10458">
    <property type="entry name" value="PEPTIDE DEFORMYLASE"/>
    <property type="match status" value="1"/>
</dbReference>
<feature type="binding site" evidence="3">
    <location>
        <position position="92"/>
    </location>
    <ligand>
        <name>Fe cation</name>
        <dbReference type="ChEBI" id="CHEBI:24875"/>
    </ligand>
</feature>
<dbReference type="PANTHER" id="PTHR10458:SF22">
    <property type="entry name" value="PEPTIDE DEFORMYLASE"/>
    <property type="match status" value="1"/>
</dbReference>
<feature type="binding site" evidence="3">
    <location>
        <position position="138"/>
    </location>
    <ligand>
        <name>Fe cation</name>
        <dbReference type="ChEBI" id="CHEBI:24875"/>
    </ligand>
</feature>
<comment type="caution">
    <text evidence="4">The sequence shown here is derived from an EMBL/GenBank/DDBJ whole genome shotgun (WGS) entry which is preliminary data.</text>
</comment>
<dbReference type="HAMAP" id="MF_00163">
    <property type="entry name" value="Pep_deformylase"/>
    <property type="match status" value="1"/>
</dbReference>
<keyword evidence="3" id="KW-0648">Protein biosynthesis</keyword>
<dbReference type="Pfam" id="PF01327">
    <property type="entry name" value="Pep_deformylase"/>
    <property type="match status" value="1"/>
</dbReference>
<comment type="function">
    <text evidence="3">Removes the formyl group from the N-terminal Met of newly synthesized proteins. Requires at least a dipeptide for an efficient rate of reaction. N-terminal L-methionine is a prerequisite for activity but the enzyme has broad specificity at other positions.</text>
</comment>
<comment type="similarity">
    <text evidence="1 3">Belongs to the polypeptide deformylase family.</text>
</comment>
<sequence length="171" mass="19734">MATRTIAEKGDPILRKHCKPVKNFNDRLKVLAEDMIETMDQADGVGLAAPQVSVMKRMYVARPYLEDQEKVFVMVNPDIYERTGEQISTEGCLSVPGYTGHLKRPESIKMRAQDLEGQWHEYEFQGFSAVVNCHEYDHLDGILYTDNAEDLMTNEEYEELLREQAEKESRE</sequence>
<dbReference type="GO" id="GO:0006412">
    <property type="term" value="P:translation"/>
    <property type="evidence" value="ECO:0007669"/>
    <property type="project" value="UniProtKB-UniRule"/>
</dbReference>
<dbReference type="Gene3D" id="3.90.45.10">
    <property type="entry name" value="Peptide deformylase"/>
    <property type="match status" value="1"/>
</dbReference>
<organism evidence="4">
    <name type="scientific">Baileyella intestinalis</name>
    <dbReference type="NCBI Taxonomy" id="2606709"/>
    <lineage>
        <taxon>Bacteria</taxon>
        <taxon>Bacillati</taxon>
        <taxon>Bacillota</taxon>
        <taxon>Clostridia</taxon>
        <taxon>Peptostreptococcales</taxon>
        <taxon>Anaerovoracaceae</taxon>
        <taxon>Baileyella</taxon>
    </lineage>
</organism>
<evidence type="ECO:0000313" key="4">
    <source>
        <dbReference type="EMBL" id="MST68335.1"/>
    </source>
</evidence>
<evidence type="ECO:0000256" key="1">
    <source>
        <dbReference type="ARBA" id="ARBA00010759"/>
    </source>
</evidence>
<evidence type="ECO:0000256" key="3">
    <source>
        <dbReference type="HAMAP-Rule" id="MF_00163"/>
    </source>
</evidence>
<keyword evidence="3 4" id="KW-0378">Hydrolase</keyword>
<keyword evidence="3" id="KW-0479">Metal-binding</keyword>
<evidence type="ECO:0000256" key="2">
    <source>
        <dbReference type="ARBA" id="ARBA00023004"/>
    </source>
</evidence>
<dbReference type="InterPro" id="IPR036821">
    <property type="entry name" value="Peptide_deformylase_sf"/>
</dbReference>
<dbReference type="SUPFAM" id="SSF56420">
    <property type="entry name" value="Peptide deformylase"/>
    <property type="match status" value="1"/>
</dbReference>
<protein>
    <recommendedName>
        <fullName evidence="3">Peptide deformylase</fullName>
        <shortName evidence="3">PDF</shortName>
        <ecNumber evidence="3">3.5.1.88</ecNumber>
    </recommendedName>
    <alternativeName>
        <fullName evidence="3">Polypeptide deformylase</fullName>
    </alternativeName>
</protein>
<dbReference type="PIRSF" id="PIRSF004749">
    <property type="entry name" value="Pep_def"/>
    <property type="match status" value="1"/>
</dbReference>
<dbReference type="EMBL" id="VUNB01000001">
    <property type="protein sequence ID" value="MST68335.1"/>
    <property type="molecule type" value="Genomic_DNA"/>
</dbReference>
<comment type="catalytic activity">
    <reaction evidence="3">
        <text>N-terminal N-formyl-L-methionyl-[peptide] + H2O = N-terminal L-methionyl-[peptide] + formate</text>
        <dbReference type="Rhea" id="RHEA:24420"/>
        <dbReference type="Rhea" id="RHEA-COMP:10639"/>
        <dbReference type="Rhea" id="RHEA-COMP:10640"/>
        <dbReference type="ChEBI" id="CHEBI:15377"/>
        <dbReference type="ChEBI" id="CHEBI:15740"/>
        <dbReference type="ChEBI" id="CHEBI:49298"/>
        <dbReference type="ChEBI" id="CHEBI:64731"/>
        <dbReference type="EC" id="3.5.1.88"/>
    </reaction>
</comment>
<accession>A0A6A8M4U5</accession>
<feature type="binding site" evidence="3">
    <location>
        <position position="134"/>
    </location>
    <ligand>
        <name>Fe cation</name>
        <dbReference type="ChEBI" id="CHEBI:24875"/>
    </ligand>
</feature>
<comment type="cofactor">
    <cofactor evidence="3">
        <name>Fe(2+)</name>
        <dbReference type="ChEBI" id="CHEBI:29033"/>
    </cofactor>
    <text evidence="3">Binds 1 Fe(2+) ion.</text>
</comment>